<feature type="domain" description="FAD-binding FR-type" evidence="4">
    <location>
        <begin position="3"/>
        <end position="100"/>
    </location>
</feature>
<dbReference type="Proteomes" id="UP001193680">
    <property type="component" value="Unassembled WGS sequence"/>
</dbReference>
<evidence type="ECO:0000256" key="2">
    <source>
        <dbReference type="ARBA" id="ARBA00023223"/>
    </source>
</evidence>
<dbReference type="CDD" id="cd06189">
    <property type="entry name" value="flavin_oxioreductase"/>
    <property type="match status" value="1"/>
</dbReference>
<dbReference type="InterPro" id="IPR017927">
    <property type="entry name" value="FAD-bd_FR_type"/>
</dbReference>
<dbReference type="PRINTS" id="PR00410">
    <property type="entry name" value="PHEHYDRXLASE"/>
</dbReference>
<keyword evidence="2" id="KW-0455">Luminescence</keyword>
<protein>
    <submittedName>
        <fullName evidence="5">NAD(P)H-flavin reductase</fullName>
    </submittedName>
</protein>
<reference evidence="5 6" key="1">
    <citation type="submission" date="2020-11" db="EMBL/GenBank/DDBJ databases">
        <title>Sulfur oxidizing isolate from Hospital Hole Sinkhole.</title>
        <authorList>
            <person name="Scott K.M."/>
        </authorList>
    </citation>
    <scope>NUCLEOTIDE SEQUENCE [LARGE SCALE GENOMIC DNA]</scope>
    <source>
        <strain evidence="5 6">HH1</strain>
    </source>
</reference>
<evidence type="ECO:0000259" key="4">
    <source>
        <dbReference type="PROSITE" id="PS51384"/>
    </source>
</evidence>
<keyword evidence="6" id="KW-1185">Reference proteome</keyword>
<dbReference type="Pfam" id="PF00970">
    <property type="entry name" value="FAD_binding_6"/>
    <property type="match status" value="1"/>
</dbReference>
<dbReference type="SUPFAM" id="SSF52343">
    <property type="entry name" value="Ferredoxin reductase-like, C-terminal NADP-linked domain"/>
    <property type="match status" value="1"/>
</dbReference>
<keyword evidence="1" id="KW-0560">Oxidoreductase</keyword>
<dbReference type="InterPro" id="IPR001433">
    <property type="entry name" value="OxRdtase_FAD/NAD-bd"/>
</dbReference>
<gene>
    <name evidence="5" type="ORF">H8792_011485</name>
</gene>
<evidence type="ECO:0000256" key="3">
    <source>
        <dbReference type="ARBA" id="ARBA00038177"/>
    </source>
</evidence>
<dbReference type="Pfam" id="PF00175">
    <property type="entry name" value="NAD_binding_1"/>
    <property type="match status" value="1"/>
</dbReference>
<sequence>MAEATHLMIAVQVETLAPNIVRLFLKAEHPISYSAGQYVMLGFDTEELKPFSIASAPREDGLLEFHIRNHDNSNWMKRLVEVKTGDRLVMQGPKDQMSLQPAHQPIIFVAGGTGFSPLKAMLDELLRHDIEVPIHFFWGARRREELYLHNEMIELSQQHGNLDYIPVISDNFHDWNGLTGLVHKQVLAMFPNLHHHTLYICGPWGMIETAKAEFLAAGLDEKNCIH</sequence>
<dbReference type="InterPro" id="IPR008333">
    <property type="entry name" value="Cbr1-like_FAD-bd_dom"/>
</dbReference>
<evidence type="ECO:0000256" key="1">
    <source>
        <dbReference type="ARBA" id="ARBA00023002"/>
    </source>
</evidence>
<dbReference type="SUPFAM" id="SSF63380">
    <property type="entry name" value="Riboflavin synthase domain-like"/>
    <property type="match status" value="1"/>
</dbReference>
<comment type="similarity">
    <text evidence="3">Belongs to the Fre/LuxG FAD/NAD(P) flavoprotein oxidoreductase family.</text>
</comment>
<dbReference type="Gene3D" id="3.40.50.80">
    <property type="entry name" value="Nucleotide-binding domain of ferredoxin-NADP reductase (FNR) module"/>
    <property type="match status" value="1"/>
</dbReference>
<proteinExistence type="inferred from homology"/>
<comment type="caution">
    <text evidence="5">The sequence shown here is derived from an EMBL/GenBank/DDBJ whole genome shotgun (WGS) entry which is preliminary data.</text>
</comment>
<dbReference type="EMBL" id="JACBGI020000034">
    <property type="protein sequence ID" value="MBF6058967.1"/>
    <property type="molecule type" value="Genomic_DNA"/>
</dbReference>
<dbReference type="InterPro" id="IPR050415">
    <property type="entry name" value="MRET"/>
</dbReference>
<dbReference type="InterPro" id="IPR039261">
    <property type="entry name" value="FNR_nucleotide-bd"/>
</dbReference>
<dbReference type="PANTHER" id="PTHR47354">
    <property type="entry name" value="NADH OXIDOREDUCTASE HCR"/>
    <property type="match status" value="1"/>
</dbReference>
<dbReference type="Gene3D" id="2.40.30.10">
    <property type="entry name" value="Translation factors"/>
    <property type="match status" value="1"/>
</dbReference>
<dbReference type="PROSITE" id="PS51384">
    <property type="entry name" value="FAD_FR"/>
    <property type="match status" value="1"/>
</dbReference>
<organism evidence="5 6">
    <name type="scientific">Thiomicrorhabdus heinhorstiae</name>
    <dbReference type="NCBI Taxonomy" id="2748010"/>
    <lineage>
        <taxon>Bacteria</taxon>
        <taxon>Pseudomonadati</taxon>
        <taxon>Pseudomonadota</taxon>
        <taxon>Gammaproteobacteria</taxon>
        <taxon>Thiotrichales</taxon>
        <taxon>Piscirickettsiaceae</taxon>
        <taxon>Thiomicrorhabdus</taxon>
    </lineage>
</organism>
<accession>A0ABS0C3Z1</accession>
<dbReference type="InterPro" id="IPR017938">
    <property type="entry name" value="Riboflavin_synthase-like_b-brl"/>
</dbReference>
<dbReference type="RefSeq" id="WP_185979112.1">
    <property type="nucleotide sequence ID" value="NZ_JACBGI020000034.1"/>
</dbReference>
<name>A0ABS0C3Z1_9GAMM</name>
<evidence type="ECO:0000313" key="6">
    <source>
        <dbReference type="Proteomes" id="UP001193680"/>
    </source>
</evidence>
<evidence type="ECO:0000313" key="5">
    <source>
        <dbReference type="EMBL" id="MBF6058967.1"/>
    </source>
</evidence>
<dbReference type="PANTHER" id="PTHR47354:SF7">
    <property type="entry name" value="NAD(P)H-FLAVIN REDUCTASE"/>
    <property type="match status" value="1"/>
</dbReference>